<feature type="transmembrane region" description="Helical" evidence="1">
    <location>
        <begin position="21"/>
        <end position="42"/>
    </location>
</feature>
<feature type="transmembrane region" description="Helical" evidence="1">
    <location>
        <begin position="253"/>
        <end position="274"/>
    </location>
</feature>
<dbReference type="PANTHER" id="PTHR36844:SF1">
    <property type="entry name" value="PROTEASE PRSW"/>
    <property type="match status" value="1"/>
</dbReference>
<dbReference type="AlphaFoldDB" id="A0A967B1K6"/>
<dbReference type="Proteomes" id="UP000744769">
    <property type="component" value="Unassembled WGS sequence"/>
</dbReference>
<keyword evidence="1" id="KW-0472">Membrane</keyword>
<keyword evidence="1" id="KW-1133">Transmembrane helix</keyword>
<dbReference type="Pfam" id="PF13367">
    <property type="entry name" value="PrsW-protease"/>
    <property type="match status" value="1"/>
</dbReference>
<comment type="caution">
    <text evidence="2">The sequence shown here is derived from an EMBL/GenBank/DDBJ whole genome shotgun (WGS) entry which is preliminary data.</text>
</comment>
<feature type="transmembrane region" description="Helical" evidence="1">
    <location>
        <begin position="154"/>
        <end position="174"/>
    </location>
</feature>
<feature type="transmembrane region" description="Helical" evidence="1">
    <location>
        <begin position="82"/>
        <end position="101"/>
    </location>
</feature>
<gene>
    <name evidence="2" type="ORF">G9U51_08495</name>
</gene>
<accession>A0A967B1K6</accession>
<evidence type="ECO:0000256" key="1">
    <source>
        <dbReference type="SAM" id="Phobius"/>
    </source>
</evidence>
<proteinExistence type="predicted"/>
<organism evidence="2 3">
    <name type="scientific">Metallococcus carri</name>
    <dbReference type="NCBI Taxonomy" id="1656884"/>
    <lineage>
        <taxon>Bacteria</taxon>
        <taxon>Bacillati</taxon>
        <taxon>Actinomycetota</taxon>
        <taxon>Actinomycetes</taxon>
        <taxon>Micrococcales</taxon>
        <taxon>Dermacoccaceae</taxon>
        <taxon>Metallococcus</taxon>
    </lineage>
</organism>
<reference evidence="2" key="1">
    <citation type="submission" date="2020-03" db="EMBL/GenBank/DDBJ databases">
        <title>Draft sequencing of Calidifontibacter sp. DB0510.</title>
        <authorList>
            <person name="Kim D.-U."/>
        </authorList>
    </citation>
    <scope>NUCLEOTIDE SEQUENCE</scope>
    <source>
        <strain evidence="2">DB0510</strain>
    </source>
</reference>
<name>A0A967B1K6_9MICO</name>
<dbReference type="GO" id="GO:0008237">
    <property type="term" value="F:metallopeptidase activity"/>
    <property type="evidence" value="ECO:0007669"/>
    <property type="project" value="UniProtKB-KW"/>
</dbReference>
<dbReference type="PANTHER" id="PTHR36844">
    <property type="entry name" value="PROTEASE PRSW"/>
    <property type="match status" value="1"/>
</dbReference>
<protein>
    <submittedName>
        <fullName evidence="2">PrsW family intramembrane metalloprotease</fullName>
    </submittedName>
</protein>
<keyword evidence="3" id="KW-1185">Reference proteome</keyword>
<dbReference type="EMBL" id="JAAOIV010000005">
    <property type="protein sequence ID" value="NHN55813.1"/>
    <property type="molecule type" value="Genomic_DNA"/>
</dbReference>
<evidence type="ECO:0000313" key="3">
    <source>
        <dbReference type="Proteomes" id="UP000744769"/>
    </source>
</evidence>
<keyword evidence="1" id="KW-0812">Transmembrane</keyword>
<dbReference type="InterPro" id="IPR026898">
    <property type="entry name" value="PrsW"/>
</dbReference>
<keyword evidence="2" id="KW-0482">Metalloprotease</keyword>
<feature type="transmembrane region" description="Helical" evidence="1">
    <location>
        <begin position="48"/>
        <end position="70"/>
    </location>
</feature>
<dbReference type="RefSeq" id="WP_166195974.1">
    <property type="nucleotide sequence ID" value="NZ_JAAOIV010000005.1"/>
</dbReference>
<evidence type="ECO:0000313" key="2">
    <source>
        <dbReference type="EMBL" id="NHN55813.1"/>
    </source>
</evidence>
<keyword evidence="2" id="KW-0378">Hydrolase</keyword>
<keyword evidence="2" id="KW-0645">Protease</keyword>
<sequence length="388" mass="42240">MTSTDLALPASLRRRPLAIRLLVWSLAAVVFLLGLALMLALVRAQTGLTAMVLGIGLSLMVVGIVVPVLLWADRFEPEPPGMLLFAFAWGACFATLGAAFLNDIGAYLIGATGDNNPLVAMAIAPPVEETLKALGPLLLLLFRRREIDGVLDGIVYAGLAGAGFAVVEDVLYLANGYAESGRNGLLSTFIVRVLMSPFAHPMFTACTGIGLGIAATRRSWAARIFAPLLGWCCAVVLHALWNSLALASERGWLLLYVVVQLPLFVGFVVLLVSLRRAEGRKIAAQLSAYVPLGWLTPAEVYMVSTLSERRYARAWASSHGGRPLSRQMRLFQDVTTELAMTRARLVRGPVTPRDVQDERQLLDAAWALRQPFLGTPLYRFHGWQRTYG</sequence>
<feature type="transmembrane region" description="Helical" evidence="1">
    <location>
        <begin position="220"/>
        <end position="241"/>
    </location>
</feature>
<feature type="transmembrane region" description="Helical" evidence="1">
    <location>
        <begin position="194"/>
        <end position="213"/>
    </location>
</feature>
<feature type="transmembrane region" description="Helical" evidence="1">
    <location>
        <begin position="121"/>
        <end position="142"/>
    </location>
</feature>